<feature type="compositionally biased region" description="Basic residues" evidence="1">
    <location>
        <begin position="1331"/>
        <end position="1343"/>
    </location>
</feature>
<protein>
    <submittedName>
        <fullName evidence="2">Uncharacterized protein</fullName>
    </submittedName>
</protein>
<evidence type="ECO:0000313" key="4">
    <source>
        <dbReference type="Proteomes" id="UP001152797"/>
    </source>
</evidence>
<organism evidence="2">
    <name type="scientific">Cladocopium goreaui</name>
    <dbReference type="NCBI Taxonomy" id="2562237"/>
    <lineage>
        <taxon>Eukaryota</taxon>
        <taxon>Sar</taxon>
        <taxon>Alveolata</taxon>
        <taxon>Dinophyceae</taxon>
        <taxon>Suessiales</taxon>
        <taxon>Symbiodiniaceae</taxon>
        <taxon>Cladocopium</taxon>
    </lineage>
</organism>
<evidence type="ECO:0000256" key="1">
    <source>
        <dbReference type="SAM" id="MobiDB-lite"/>
    </source>
</evidence>
<dbReference type="EMBL" id="CAMXCT020006695">
    <property type="protein sequence ID" value="CAL1171820.1"/>
    <property type="molecule type" value="Genomic_DNA"/>
</dbReference>
<dbReference type="Proteomes" id="UP001152797">
    <property type="component" value="Unassembled WGS sequence"/>
</dbReference>
<dbReference type="PANTHER" id="PTHR33050:SF7">
    <property type="entry name" value="RIBONUCLEASE H"/>
    <property type="match status" value="1"/>
</dbReference>
<feature type="region of interest" description="Disordered" evidence="1">
    <location>
        <begin position="655"/>
        <end position="675"/>
    </location>
</feature>
<dbReference type="InterPro" id="IPR052055">
    <property type="entry name" value="Hepadnavirus_pol/RT"/>
</dbReference>
<keyword evidence="4" id="KW-1185">Reference proteome</keyword>
<evidence type="ECO:0000313" key="3">
    <source>
        <dbReference type="EMBL" id="CAL4805757.1"/>
    </source>
</evidence>
<reference evidence="3 4" key="2">
    <citation type="submission" date="2024-05" db="EMBL/GenBank/DDBJ databases">
        <authorList>
            <person name="Chen Y."/>
            <person name="Shah S."/>
            <person name="Dougan E. K."/>
            <person name="Thang M."/>
            <person name="Chan C."/>
        </authorList>
    </citation>
    <scope>NUCLEOTIDE SEQUENCE [LARGE SCALE GENOMIC DNA]</scope>
</reference>
<comment type="caution">
    <text evidence="2">The sequence shown here is derived from an EMBL/GenBank/DDBJ whole genome shotgun (WGS) entry which is preliminary data.</text>
</comment>
<dbReference type="EMBL" id="CAMXCT010006695">
    <property type="protein sequence ID" value="CAI4018445.1"/>
    <property type="molecule type" value="Genomic_DNA"/>
</dbReference>
<feature type="compositionally biased region" description="Basic and acidic residues" evidence="1">
    <location>
        <begin position="1360"/>
        <end position="1373"/>
    </location>
</feature>
<accession>A0A9P1M4H8</accession>
<proteinExistence type="predicted"/>
<dbReference type="EMBL" id="CAMXCT030006695">
    <property type="protein sequence ID" value="CAL4805757.1"/>
    <property type="molecule type" value="Genomic_DNA"/>
</dbReference>
<dbReference type="PANTHER" id="PTHR33050">
    <property type="entry name" value="REVERSE TRANSCRIPTASE DOMAIN-CONTAINING PROTEIN"/>
    <property type="match status" value="1"/>
</dbReference>
<reference evidence="2" key="1">
    <citation type="submission" date="2022-10" db="EMBL/GenBank/DDBJ databases">
        <authorList>
            <person name="Chen Y."/>
            <person name="Dougan E. K."/>
            <person name="Chan C."/>
            <person name="Rhodes N."/>
            <person name="Thang M."/>
        </authorList>
    </citation>
    <scope>NUCLEOTIDE SEQUENCE</scope>
</reference>
<evidence type="ECO:0000313" key="2">
    <source>
        <dbReference type="EMBL" id="CAI4018445.1"/>
    </source>
</evidence>
<sequence length="2142" mass="237640">MILKPFSRLLTVLQQAAGQHLGLLLQLKLPRRCWTASRSSPPSSLSRKLQPSRGVTRECVGPPCQLEGLRTLRTSSCPLLCNSSGLEKRSAQSPFQSPFQGWLLDEILVNAQSGINVLVDRQLVRAPNVGYHMNLFYMRTHDGYKFILVGSMTSYGSVPCANWDADTGSVLSHAAFQPFRWPMMTNDSSIWVDVKVKVEGNLLLHLELRGYRTDQDMTVQLNYLNDALVMSLKEVLFVPACVVTIFTGWRVVASSFEVGGRIYGMDADRLEFRFRSASDKVDVACSQVTVPSTWLVLSRVSGPTLIQNARWCRERQARVEGPDQTMQMSQLAGIHAHWTAATEATGIEDTGAYMVLVPKEAIALQYNDNHDIAGEVETIVVPPVTGGPSVVPSAQAAGSLKALVGPPVAPLQAAIPTDVEISVSEVGHAPEASARGDKTVHVPRRSLEARQYETMAVASVTPQAFVDQVQQIRQVMEGGSTSSVPRSFGPAPVVEELEEYRPPVQLWELRSNLSPLGVLSEGSCWRSDMAQAPDRWAAKILALPVFSDAFAKALLQSPYSNLALVLSMEVGSAHEFALKVAQWASQLPSEIRAEILTEPFMLEQFWNLATSVEKSFFESTVLQLGFGMCEAPIPPISSDAARARRVGAIKALTDRPSRPPRKLLKTDVSSSSNTPLLDQENAARWKWAARLEEIGKKAGAFSKLLLETSNGSGLSHAEIARLRQLVLSSGAPRTMAVHVTNWERFADWMASKDVELHPINSAKLIQYAMHLSNEECGPSVIPTFRTSVKWVTGKLAIECPDVNHPGLLAIQQDVIMKRAKTLREAVPIPTQIVRCLELFVVDDREPDSARLFVWWWLCMVFASLRFDDAMHVRPDELVLNEEGMFGVAWQTKWLRCFCKYALNQYHEGLDAEFKQLEQKIMQITAHSARVTLLDAAVHAGRSAEEIGLQANWKNPGPLVLKYTRNRSAIPAKMVQQLVQDMLVQEHPVEESDEVALDDDQSSFAPVQFFAKTTGAMSYDYRYHCLADGDDSALACGRVNLEDCTNVGSVLPDKAYSGLLTVETFAMLGDDIASVKATLKNLMPDHEKFGTDGPAQELALTSLAAVWNMQYTMQDHFAARRAKMEEDPSKVPEIPGEDHAEFRETFVKRHPDVLLPPHREPHRKFVERVQRDFLVHGFVHFYEVGEIRTRNEQIAQKTGISKNAEDLLRVVMVDQPSAASSETQVIDKLHAFFVTLEYLNICEFSFAAGPLKYLAELEEEGPSYRLRSAQEVHFLFSSPPRVLDNHKQLWNDARSSAELDKFKHATQVIEPSTPVARKRARSSSQSPAKTSPKAKKNKARRARQKSQLQKAKAVLQNQSGKDAKKPARDERVPAKEWQQITAFKYSGRGMNDGQSAQQSDQTVAGTATCTPSSWAQMFEHLDSSTPRLELFAGKAGITEAVALQGVPTLPPVDIEPSQLVTSPQDIIDFSFWTQLIAVLVRRLVFFLHCGTPCNTFTAARKLDGGPPPLRSRVVCVSCPGNHVHKKLQGKVWDAKLGRMVFRTKAAQVYPWALCATIAVQIAAIFFDPLAHLVASFALCTPATDRKRELHSSRPWKGHRQAETAEKALAAGYQLKRGAAKPLLEVEMEPGEAAQWMMSSIPHPFTAAEQLSGFGSRSLSSCSEPGCRASVPPAGIAVVAQQGARVAAQLGQVCHVALYAEMLRACRSPDQALPALLLGGFPIVGQIAPTGRWPPYERPQKCVPVQDALDRAWEIRKKIIQRVELPVSENLIKIWEATLEDVQEGSCLGPFSSAREVTDLLACDDWIPTQRFEVVQKSKVRGCDSATTNMINQVTVITEKLQLPSTDTNVSALRRLRTLAPNAQLQGWVLDERKAYRQVAVLPEHRKFSVICMKDPSSRKPAFFVMVGHSFGLVSAVYNYNRRSAAINEFLVKLFGLVAFSFYDDKYGFETASSAPSARLTAESVHLWLGARFDQKKLQLSMGPAILGVTYNLVDMQLEIKPDRKLELVGEIDAILQSGLLDPGSAGKLKGKLMFGASQLWGKVGRAFLRSISERQYWRHPVQNEFKLDGALRESLVQWKKLVEAGPPRSIDVAFERKADVVIFTDGFTPDPRSSERLPDRIGSVLFDRRLSSPRQFTYLYNPR</sequence>
<gene>
    <name evidence="2" type="ORF">C1SCF055_LOCUS43011</name>
</gene>
<feature type="region of interest" description="Disordered" evidence="1">
    <location>
        <begin position="1308"/>
        <end position="1375"/>
    </location>
</feature>
<name>A0A9P1M4H8_9DINO</name>